<evidence type="ECO:0000313" key="2">
    <source>
        <dbReference type="EMBL" id="KAK6334482.1"/>
    </source>
</evidence>
<proteinExistence type="predicted"/>
<evidence type="ECO:0000256" key="1">
    <source>
        <dbReference type="SAM" id="MobiDB-lite"/>
    </source>
</evidence>
<feature type="region of interest" description="Disordered" evidence="1">
    <location>
        <begin position="102"/>
        <end position="123"/>
    </location>
</feature>
<keyword evidence="3" id="KW-1185">Reference proteome</keyword>
<dbReference type="AlphaFoldDB" id="A0AAV9U386"/>
<dbReference type="Proteomes" id="UP001373714">
    <property type="component" value="Unassembled WGS sequence"/>
</dbReference>
<dbReference type="EMBL" id="JAVHNS010000015">
    <property type="protein sequence ID" value="KAK6334482.1"/>
    <property type="molecule type" value="Genomic_DNA"/>
</dbReference>
<name>A0AAV9U386_9PEZI</name>
<sequence length="174" mass="19983">MCFTRITYTHCPHTNIITVPYSPSIPHERSQQQQDYCSCPNLVYYDDIINSAEYHNIDAEYCPPCKRYHTDAGFYRKKWERAIAEMEDGSRKTLEWIAQERTQKDPTDSKHNMTLSPPSSPCSTTTAATIKLLKHELDELYKAENGPALIWPTATTSCRGRSLSRDFDAVDGRE</sequence>
<gene>
    <name evidence="2" type="ORF">TWF730_003697</name>
</gene>
<comment type="caution">
    <text evidence="2">The sequence shown here is derived from an EMBL/GenBank/DDBJ whole genome shotgun (WGS) entry which is preliminary data.</text>
</comment>
<accession>A0AAV9U386</accession>
<evidence type="ECO:0000313" key="3">
    <source>
        <dbReference type="Proteomes" id="UP001373714"/>
    </source>
</evidence>
<protein>
    <submittedName>
        <fullName evidence="2">Uncharacterized protein</fullName>
    </submittedName>
</protein>
<feature type="compositionally biased region" description="Basic and acidic residues" evidence="1">
    <location>
        <begin position="102"/>
        <end position="111"/>
    </location>
</feature>
<reference evidence="2 3" key="1">
    <citation type="submission" date="2019-10" db="EMBL/GenBank/DDBJ databases">
        <authorList>
            <person name="Palmer J.M."/>
        </authorList>
    </citation>
    <scope>NUCLEOTIDE SEQUENCE [LARGE SCALE GENOMIC DNA]</scope>
    <source>
        <strain evidence="2 3">TWF730</strain>
    </source>
</reference>
<organism evidence="2 3">
    <name type="scientific">Orbilia blumenaviensis</name>
    <dbReference type="NCBI Taxonomy" id="1796055"/>
    <lineage>
        <taxon>Eukaryota</taxon>
        <taxon>Fungi</taxon>
        <taxon>Dikarya</taxon>
        <taxon>Ascomycota</taxon>
        <taxon>Pezizomycotina</taxon>
        <taxon>Orbiliomycetes</taxon>
        <taxon>Orbiliales</taxon>
        <taxon>Orbiliaceae</taxon>
        <taxon>Orbilia</taxon>
    </lineage>
</organism>